<keyword evidence="1" id="KW-0328">Glycosyltransferase</keyword>
<dbReference type="RefSeq" id="WP_234977912.1">
    <property type="nucleotide sequence ID" value="NZ_FUWX01000015.1"/>
</dbReference>
<dbReference type="Pfam" id="PF01075">
    <property type="entry name" value="Glyco_transf_9"/>
    <property type="match status" value="1"/>
</dbReference>
<sequence length="341" mass="39267">MKIIISRTDKIGDLILSIPSFYMVRKMFPKSEITVLVRKYNYEIVKNLPYIDRVVKIDDYRQKELLEKIKYFNADIFIGLYVDKFVAKLAKASGAIVRIGPLSKLYSFFAFNRGVFQRRSKSIKHEAEYNLDLIKKIDPEKFNENFEINTEIILEPKHRLAADTFFKENNIKENTLVINPFMGGSAKNITDEEYGSLIRKFKDEHEDFDVIITAHISDEKRGIDLLKTIGRPGVYLYANGGELLNIGAIIEKGTLYFGGSTGPTHIAGSLQKPIVAIYPNKPTQSPKRWGIFGNENVDYIIPDINNKKENYSRENFDTYGEKEEREILDKLSEKISQLEVK</sequence>
<dbReference type="AlphaFoldDB" id="A0A1T4PNK3"/>
<dbReference type="PANTHER" id="PTHR30160:SF15">
    <property type="entry name" value="GLYCOSYLTRANSFERASE HI_0523-RELATED"/>
    <property type="match status" value="1"/>
</dbReference>
<dbReference type="SUPFAM" id="SSF53756">
    <property type="entry name" value="UDP-Glycosyltransferase/glycogen phosphorylase"/>
    <property type="match status" value="1"/>
</dbReference>
<dbReference type="PANTHER" id="PTHR30160">
    <property type="entry name" value="TETRAACYLDISACCHARIDE 4'-KINASE-RELATED"/>
    <property type="match status" value="1"/>
</dbReference>
<evidence type="ECO:0000313" key="3">
    <source>
        <dbReference type="EMBL" id="SJZ92911.1"/>
    </source>
</evidence>
<dbReference type="InterPro" id="IPR051199">
    <property type="entry name" value="LPS_LOS_Heptosyltrfase"/>
</dbReference>
<keyword evidence="4" id="KW-1185">Reference proteome</keyword>
<reference evidence="3 4" key="1">
    <citation type="submission" date="2017-02" db="EMBL/GenBank/DDBJ databases">
        <authorList>
            <person name="Peterson S.W."/>
        </authorList>
    </citation>
    <scope>NUCLEOTIDE SEQUENCE [LARGE SCALE GENOMIC DNA]</scope>
    <source>
        <strain evidence="3 4">ATCC 700028</strain>
    </source>
</reference>
<accession>A0A1T4PNK3</accession>
<evidence type="ECO:0000313" key="4">
    <source>
        <dbReference type="Proteomes" id="UP000191153"/>
    </source>
</evidence>
<gene>
    <name evidence="3" type="ORF">SAMN02745174_01986</name>
</gene>
<dbReference type="CDD" id="cd03789">
    <property type="entry name" value="GT9_LPS_heptosyltransferase"/>
    <property type="match status" value="1"/>
</dbReference>
<name>A0A1T4PNK3_9FUSO</name>
<dbReference type="InterPro" id="IPR002201">
    <property type="entry name" value="Glyco_trans_9"/>
</dbReference>
<dbReference type="EMBL" id="FUWX01000015">
    <property type="protein sequence ID" value="SJZ92911.1"/>
    <property type="molecule type" value="Genomic_DNA"/>
</dbReference>
<dbReference type="STRING" id="180163.SAMN02745174_01986"/>
<keyword evidence="2 3" id="KW-0808">Transferase</keyword>
<proteinExistence type="predicted"/>
<evidence type="ECO:0000256" key="1">
    <source>
        <dbReference type="ARBA" id="ARBA00022676"/>
    </source>
</evidence>
<protein>
    <submittedName>
        <fullName evidence="3">ADP-heptose:LPS heptosyltransferase</fullName>
    </submittedName>
</protein>
<dbReference type="GO" id="GO:0005829">
    <property type="term" value="C:cytosol"/>
    <property type="evidence" value="ECO:0007669"/>
    <property type="project" value="TreeGrafter"/>
</dbReference>
<dbReference type="Gene3D" id="3.40.50.2000">
    <property type="entry name" value="Glycogen Phosphorylase B"/>
    <property type="match status" value="2"/>
</dbReference>
<dbReference type="GO" id="GO:0009244">
    <property type="term" value="P:lipopolysaccharide core region biosynthetic process"/>
    <property type="evidence" value="ECO:0007669"/>
    <property type="project" value="TreeGrafter"/>
</dbReference>
<evidence type="ECO:0000256" key="2">
    <source>
        <dbReference type="ARBA" id="ARBA00022679"/>
    </source>
</evidence>
<organism evidence="3 4">
    <name type="scientific">Cetobacterium ceti</name>
    <dbReference type="NCBI Taxonomy" id="180163"/>
    <lineage>
        <taxon>Bacteria</taxon>
        <taxon>Fusobacteriati</taxon>
        <taxon>Fusobacteriota</taxon>
        <taxon>Fusobacteriia</taxon>
        <taxon>Fusobacteriales</taxon>
        <taxon>Fusobacteriaceae</taxon>
        <taxon>Cetobacterium</taxon>
    </lineage>
</organism>
<dbReference type="GO" id="GO:0008713">
    <property type="term" value="F:ADP-heptose-lipopolysaccharide heptosyltransferase activity"/>
    <property type="evidence" value="ECO:0007669"/>
    <property type="project" value="TreeGrafter"/>
</dbReference>
<dbReference type="Proteomes" id="UP000191153">
    <property type="component" value="Unassembled WGS sequence"/>
</dbReference>